<reference evidence="3" key="1">
    <citation type="submission" date="2022-11" db="UniProtKB">
        <authorList>
            <consortium name="WormBaseParasite"/>
        </authorList>
    </citation>
    <scope>IDENTIFICATION</scope>
</reference>
<keyword evidence="2" id="KW-1185">Reference proteome</keyword>
<feature type="transmembrane region" description="Helical" evidence="1">
    <location>
        <begin position="59"/>
        <end position="80"/>
    </location>
</feature>
<evidence type="ECO:0000313" key="2">
    <source>
        <dbReference type="Proteomes" id="UP000887572"/>
    </source>
</evidence>
<keyword evidence="1" id="KW-1133">Transmembrane helix</keyword>
<keyword evidence="1" id="KW-0472">Membrane</keyword>
<evidence type="ECO:0000313" key="3">
    <source>
        <dbReference type="WBParaSite" id="Gr19_v10_g9125.t1"/>
    </source>
</evidence>
<evidence type="ECO:0000256" key="1">
    <source>
        <dbReference type="SAM" id="Phobius"/>
    </source>
</evidence>
<organism evidence="2 3">
    <name type="scientific">Globodera rostochiensis</name>
    <name type="common">Golden nematode worm</name>
    <name type="synonym">Heterodera rostochiensis</name>
    <dbReference type="NCBI Taxonomy" id="31243"/>
    <lineage>
        <taxon>Eukaryota</taxon>
        <taxon>Metazoa</taxon>
        <taxon>Ecdysozoa</taxon>
        <taxon>Nematoda</taxon>
        <taxon>Chromadorea</taxon>
        <taxon>Rhabditida</taxon>
        <taxon>Tylenchina</taxon>
        <taxon>Tylenchomorpha</taxon>
        <taxon>Tylenchoidea</taxon>
        <taxon>Heteroderidae</taxon>
        <taxon>Heteroderinae</taxon>
        <taxon>Globodera</taxon>
    </lineage>
</organism>
<protein>
    <submittedName>
        <fullName evidence="3">Uncharacterized protein</fullName>
    </submittedName>
</protein>
<dbReference type="WBParaSite" id="Gr19_v10_g9125.t1">
    <property type="protein sequence ID" value="Gr19_v10_g9125.t1"/>
    <property type="gene ID" value="Gr19_v10_g9125"/>
</dbReference>
<sequence length="81" mass="8801">MVQFCDNGRDIACYTCANELCNNMSLAADSRTSNQPIPARAPDNIYVPIEPAGAAGLRVALAFLIAMLFAGRFVLVFLSYR</sequence>
<name>A0A914IBQ5_GLORO</name>
<dbReference type="Proteomes" id="UP000887572">
    <property type="component" value="Unplaced"/>
</dbReference>
<dbReference type="AlphaFoldDB" id="A0A914IBQ5"/>
<accession>A0A914IBQ5</accession>
<keyword evidence="1" id="KW-0812">Transmembrane</keyword>
<proteinExistence type="predicted"/>